<name>M0M6B0_9EURY</name>
<dbReference type="RefSeq" id="WP_007691499.1">
    <property type="nucleotide sequence ID" value="NZ_AJRK01000370.1"/>
</dbReference>
<gene>
    <name evidence="3" type="ORF">C447_04982</name>
</gene>
<evidence type="ECO:0000313" key="4">
    <source>
        <dbReference type="Proteomes" id="UP000011566"/>
    </source>
</evidence>
<dbReference type="eggNOG" id="arCOG01833">
    <property type="taxonomic scope" value="Archaea"/>
</dbReference>
<dbReference type="SUPFAM" id="SSF49764">
    <property type="entry name" value="HSP20-like chaperones"/>
    <property type="match status" value="1"/>
</dbReference>
<comment type="caution">
    <text evidence="3">The sequence shown here is derived from an EMBL/GenBank/DDBJ whole genome shotgun (WGS) entry which is preliminary data.</text>
</comment>
<evidence type="ECO:0000313" key="3">
    <source>
        <dbReference type="EMBL" id="EMA40149.1"/>
    </source>
</evidence>
<keyword evidence="4" id="KW-1185">Reference proteome</keyword>
<feature type="domain" description="SHSP" evidence="2">
    <location>
        <begin position="36"/>
        <end position="127"/>
    </location>
</feature>
<dbReference type="EMBL" id="AOMB01000013">
    <property type="protein sequence ID" value="EMA40149.1"/>
    <property type="molecule type" value="Genomic_DNA"/>
</dbReference>
<dbReference type="Proteomes" id="UP000011566">
    <property type="component" value="Unassembled WGS sequence"/>
</dbReference>
<sequence>MQPGDRDDRDPFEDIFNEIERMMDGMMNGNVDIHTDTIDGTGAHVDVYEDDESVRVVADLPGIEKDAIDLTCDGRRLTIDAAGDRREVTERVRLPTRVDERSANATYNNGILEVVFERSDTSADIDL</sequence>
<dbReference type="AlphaFoldDB" id="M0M6B0"/>
<keyword evidence="3" id="KW-0346">Stress response</keyword>
<dbReference type="InterPro" id="IPR008978">
    <property type="entry name" value="HSP20-like_chaperone"/>
</dbReference>
<dbReference type="PATRIC" id="fig|1132509.6.peg.1149"/>
<dbReference type="PROSITE" id="PS01031">
    <property type="entry name" value="SHSP"/>
    <property type="match status" value="1"/>
</dbReference>
<evidence type="ECO:0000256" key="1">
    <source>
        <dbReference type="PROSITE-ProRule" id="PRU00285"/>
    </source>
</evidence>
<dbReference type="CDD" id="cd06464">
    <property type="entry name" value="ACD_sHsps-like"/>
    <property type="match status" value="1"/>
</dbReference>
<dbReference type="Gene3D" id="2.60.40.790">
    <property type="match status" value="1"/>
</dbReference>
<proteinExistence type="inferred from homology"/>
<dbReference type="OrthoDB" id="26084at2157"/>
<dbReference type="InterPro" id="IPR040612">
    <property type="entry name" value="ArsA_HSP20-like"/>
</dbReference>
<protein>
    <submittedName>
        <fullName evidence="3">Heat shock protein Hsp20</fullName>
    </submittedName>
</protein>
<accession>M0M6B0</accession>
<reference evidence="3 4" key="1">
    <citation type="journal article" date="2014" name="PLoS Genet.">
        <title>Phylogenetically driven sequencing of extremely halophilic archaea reveals strategies for static and dynamic osmo-response.</title>
        <authorList>
            <person name="Becker E.A."/>
            <person name="Seitzer P.M."/>
            <person name="Tritt A."/>
            <person name="Larsen D."/>
            <person name="Krusor M."/>
            <person name="Yao A.I."/>
            <person name="Wu D."/>
            <person name="Madern D."/>
            <person name="Eisen J.A."/>
            <person name="Darling A.E."/>
            <person name="Facciotti M.T."/>
        </authorList>
    </citation>
    <scope>NUCLEOTIDE SEQUENCE [LARGE SCALE GENOMIC DNA]</scope>
    <source>
        <strain evidence="3 4">100A6</strain>
    </source>
</reference>
<organism evidence="3 4">
    <name type="scientific">Halococcus hamelinensis 100A6</name>
    <dbReference type="NCBI Taxonomy" id="1132509"/>
    <lineage>
        <taxon>Archaea</taxon>
        <taxon>Methanobacteriati</taxon>
        <taxon>Methanobacteriota</taxon>
        <taxon>Stenosarchaea group</taxon>
        <taxon>Halobacteria</taxon>
        <taxon>Halobacteriales</taxon>
        <taxon>Halococcaceae</taxon>
        <taxon>Halococcus</taxon>
    </lineage>
</organism>
<dbReference type="InterPro" id="IPR002068">
    <property type="entry name" value="A-crystallin/Hsp20_dom"/>
</dbReference>
<comment type="similarity">
    <text evidence="1">Belongs to the small heat shock protein (HSP20) family.</text>
</comment>
<dbReference type="Pfam" id="PF17886">
    <property type="entry name" value="ArsA_HSP20"/>
    <property type="match status" value="1"/>
</dbReference>
<evidence type="ECO:0000259" key="2">
    <source>
        <dbReference type="PROSITE" id="PS01031"/>
    </source>
</evidence>